<dbReference type="EC" id="3.1.2.-" evidence="3"/>
<sequence length="239" mass="24946">MALGASGMTRRYGRHAALRRAFLGFAMFLPVAIATAGAQAQGAAPRQAPSAEAVKIVMLGDSITAGYGLAQAEALPARLQALLLAEGRDVRIIAAGVSGDTTAGGKARLDWALADQPQAVIVALGGNDGLRGVPPADTRANLDDILTRLKARNLPTLLAGMLAPPNLGADYGRDFANTFRSLAEAHPEVVFYPFLLDGVAGEAALNQPDRIHPNPRGAEEVARRMLPSVRELLSKLQGG</sequence>
<dbReference type="EMBL" id="ADVL01000819">
    <property type="protein sequence ID" value="EFH09318.1"/>
    <property type="molecule type" value="Genomic_DNA"/>
</dbReference>
<dbReference type="Gene3D" id="3.40.50.1110">
    <property type="entry name" value="SGNH hydrolase"/>
    <property type="match status" value="1"/>
</dbReference>
<protein>
    <submittedName>
        <fullName evidence="3">GDSL-like protein</fullName>
        <ecNumber evidence="3">3.1.2.-</ecNumber>
    </submittedName>
</protein>
<feature type="domain" description="SGNH hydrolase-type esterase" evidence="2">
    <location>
        <begin position="59"/>
        <end position="218"/>
    </location>
</feature>
<keyword evidence="3" id="KW-0378">Hydrolase</keyword>
<dbReference type="CDD" id="cd01822">
    <property type="entry name" value="Lysophospholipase_L1_like"/>
    <property type="match status" value="1"/>
</dbReference>
<dbReference type="InterPro" id="IPR013830">
    <property type="entry name" value="SGNH_hydro"/>
</dbReference>
<dbReference type="PANTHER" id="PTHR30383">
    <property type="entry name" value="THIOESTERASE 1/PROTEASE 1/LYSOPHOSPHOLIPASE L1"/>
    <property type="match status" value="1"/>
</dbReference>
<reference evidence="3 4" key="1">
    <citation type="submission" date="2010-04" db="EMBL/GenBank/DDBJ databases">
        <authorList>
            <person name="Qin X."/>
            <person name="Bachman B."/>
            <person name="Battles P."/>
            <person name="Bell A."/>
            <person name="Bess C."/>
            <person name="Bickham C."/>
            <person name="Chaboub L."/>
            <person name="Chen D."/>
            <person name="Coyle M."/>
            <person name="Deiros D.R."/>
            <person name="Dinh H."/>
            <person name="Forbes L."/>
            <person name="Fowler G."/>
            <person name="Francisco L."/>
            <person name="Fu Q."/>
            <person name="Gubbala S."/>
            <person name="Hale W."/>
            <person name="Han Y."/>
            <person name="Hemphill L."/>
            <person name="Highlander S.K."/>
            <person name="Hirani K."/>
            <person name="Hogues M."/>
            <person name="Jackson L."/>
            <person name="Jakkamsetti A."/>
            <person name="Javaid M."/>
            <person name="Jiang H."/>
            <person name="Korchina V."/>
            <person name="Kovar C."/>
            <person name="Lara F."/>
            <person name="Lee S."/>
            <person name="Mata R."/>
            <person name="Mathew T."/>
            <person name="Moen C."/>
            <person name="Morales K."/>
            <person name="Munidasa M."/>
            <person name="Nazareth L."/>
            <person name="Ngo R."/>
            <person name="Nguyen L."/>
            <person name="Okwuonu G."/>
            <person name="Ongeri F."/>
            <person name="Patil S."/>
            <person name="Petrosino J."/>
            <person name="Pham C."/>
            <person name="Pham P."/>
            <person name="Pu L.-L."/>
            <person name="Puazo M."/>
            <person name="Raj R."/>
            <person name="Reid J."/>
            <person name="Rouhana J."/>
            <person name="Saada N."/>
            <person name="Shang Y."/>
            <person name="Simmons D."/>
            <person name="Thornton R."/>
            <person name="Warren J."/>
            <person name="Weissenberger G."/>
            <person name="Zhang J."/>
            <person name="Zhang L."/>
            <person name="Zhou C."/>
            <person name="Zhu D."/>
            <person name="Muzny D."/>
            <person name="Worley K."/>
            <person name="Gibbs R."/>
        </authorList>
    </citation>
    <scope>NUCLEOTIDE SEQUENCE [LARGE SCALE GENOMIC DNA]</scope>
    <source>
        <strain evidence="3 4">ATCC 49957</strain>
    </source>
</reference>
<evidence type="ECO:0000256" key="1">
    <source>
        <dbReference type="SAM" id="SignalP"/>
    </source>
</evidence>
<feature type="chain" id="PRO_5003075711" evidence="1">
    <location>
        <begin position="41"/>
        <end position="239"/>
    </location>
</feature>
<dbReference type="InterPro" id="IPR036514">
    <property type="entry name" value="SGNH_hydro_sf"/>
</dbReference>
<dbReference type="HOGENOM" id="CLU_051180_1_1_5"/>
<proteinExistence type="predicted"/>
<gene>
    <name evidence="3" type="primary">tesA</name>
    <name evidence="3" type="ORF">HMPREF0731_4463</name>
</gene>
<organism evidence="3 4">
    <name type="scientific">Pseudoroseomonas cervicalis ATCC 49957</name>
    <dbReference type="NCBI Taxonomy" id="525371"/>
    <lineage>
        <taxon>Bacteria</taxon>
        <taxon>Pseudomonadati</taxon>
        <taxon>Pseudomonadota</taxon>
        <taxon>Alphaproteobacteria</taxon>
        <taxon>Acetobacterales</taxon>
        <taxon>Roseomonadaceae</taxon>
        <taxon>Roseomonas</taxon>
    </lineage>
</organism>
<evidence type="ECO:0000313" key="4">
    <source>
        <dbReference type="Proteomes" id="UP000005324"/>
    </source>
</evidence>
<dbReference type="OrthoDB" id="9786188at2"/>
<dbReference type="Proteomes" id="UP000005324">
    <property type="component" value="Unassembled WGS sequence"/>
</dbReference>
<evidence type="ECO:0000313" key="3">
    <source>
        <dbReference type="EMBL" id="EFH09318.1"/>
    </source>
</evidence>
<evidence type="ECO:0000259" key="2">
    <source>
        <dbReference type="Pfam" id="PF13472"/>
    </source>
</evidence>
<feature type="signal peptide" evidence="1">
    <location>
        <begin position="1"/>
        <end position="40"/>
    </location>
</feature>
<dbReference type="GO" id="GO:0004622">
    <property type="term" value="F:phosphatidylcholine lysophospholipase activity"/>
    <property type="evidence" value="ECO:0007669"/>
    <property type="project" value="TreeGrafter"/>
</dbReference>
<dbReference type="SUPFAM" id="SSF52266">
    <property type="entry name" value="SGNH hydrolase"/>
    <property type="match status" value="1"/>
</dbReference>
<dbReference type="AlphaFoldDB" id="D5RTQ1"/>
<keyword evidence="4" id="KW-1185">Reference proteome</keyword>
<dbReference type="PANTHER" id="PTHR30383:SF24">
    <property type="entry name" value="THIOESTERASE 1_PROTEASE 1_LYSOPHOSPHOLIPASE L1"/>
    <property type="match status" value="1"/>
</dbReference>
<comment type="caution">
    <text evidence="3">The sequence shown here is derived from an EMBL/GenBank/DDBJ whole genome shotgun (WGS) entry which is preliminary data.</text>
</comment>
<dbReference type="Pfam" id="PF13472">
    <property type="entry name" value="Lipase_GDSL_2"/>
    <property type="match status" value="1"/>
</dbReference>
<accession>D5RTQ1</accession>
<keyword evidence="1" id="KW-0732">Signal</keyword>
<dbReference type="InterPro" id="IPR051532">
    <property type="entry name" value="Ester_Hydrolysis_Enzymes"/>
</dbReference>
<name>D5RTQ1_9PROT</name>